<dbReference type="OrthoDB" id="3361461at2759"/>
<proteinExistence type="predicted"/>
<gene>
    <name evidence="2" type="ORF">K437DRAFT_273014</name>
</gene>
<dbReference type="GeneID" id="25266401"/>
<accession>A0A066WBS6</accession>
<dbReference type="RefSeq" id="XP_013244703.1">
    <property type="nucleotide sequence ID" value="XM_013389249.1"/>
</dbReference>
<dbReference type="EMBL" id="JMSN01000017">
    <property type="protein sequence ID" value="KDN51367.1"/>
    <property type="molecule type" value="Genomic_DNA"/>
</dbReference>
<feature type="region of interest" description="Disordered" evidence="1">
    <location>
        <begin position="272"/>
        <end position="292"/>
    </location>
</feature>
<feature type="compositionally biased region" description="Acidic residues" evidence="1">
    <location>
        <begin position="346"/>
        <end position="360"/>
    </location>
</feature>
<evidence type="ECO:0008006" key="4">
    <source>
        <dbReference type="Google" id="ProtNLM"/>
    </source>
</evidence>
<dbReference type="InParanoid" id="A0A066WBS6"/>
<sequence length="418" mass="43619">MSLRPPSIAGAPASAVQHARMGGTTGLVAPGPGLGSGAVVTAKKGVAPVQQLQMLHKRLGQLSRSIQELQNLMFSHPTLEDWPTLCSRYATLLSQLHSITASLTSPAPQFLSHQTTELANLLATESTTANLYAGQPVGTLLGAVGVEPDQLPRVRYRDATTVTASAPGSASPSASTNVHASASAVRSGPASTAAGRATATAGGAGPSGSAISIGNPLPALVVHPVQPLEDEQQIALLVNALLRTRLEPELEARREAQMRAVLADGRAHARARRRGGRAAATAAAAGDEHGEEGGADLLRDVRMQVEAHDQVVLTALRMWYHLERAPDEFGETYDWKMRISGGDDAVSGDEEEEDGTDEDGQDQKPAVATKDGDGDAIMQVQDESATAAVENGTSKLATLILWSPQQAVAYLSRGIKPS</sequence>
<reference evidence="2 3" key="1">
    <citation type="submission" date="2014-05" db="EMBL/GenBank/DDBJ databases">
        <title>Draft genome sequence of a rare smut relative, Tilletiaria anomala UBC 951.</title>
        <authorList>
            <consortium name="DOE Joint Genome Institute"/>
            <person name="Toome M."/>
            <person name="Kuo A."/>
            <person name="Henrissat B."/>
            <person name="Lipzen A."/>
            <person name="Tritt A."/>
            <person name="Yoshinaga Y."/>
            <person name="Zane M."/>
            <person name="Barry K."/>
            <person name="Grigoriev I.V."/>
            <person name="Spatafora J.W."/>
            <person name="Aimea M.C."/>
        </authorList>
    </citation>
    <scope>NUCLEOTIDE SEQUENCE [LARGE SCALE GENOMIC DNA]</scope>
    <source>
        <strain evidence="2 3">UBC 951</strain>
    </source>
</reference>
<feature type="compositionally biased region" description="Low complexity" evidence="1">
    <location>
        <begin position="160"/>
        <end position="176"/>
    </location>
</feature>
<protein>
    <recommendedName>
        <fullName evidence="4">Mediator complex subunit 8</fullName>
    </recommendedName>
</protein>
<evidence type="ECO:0000256" key="1">
    <source>
        <dbReference type="SAM" id="MobiDB-lite"/>
    </source>
</evidence>
<evidence type="ECO:0000313" key="3">
    <source>
        <dbReference type="Proteomes" id="UP000027361"/>
    </source>
</evidence>
<dbReference type="AlphaFoldDB" id="A0A066WBS6"/>
<dbReference type="HOGENOM" id="CLU_821657_0_0_1"/>
<feature type="region of interest" description="Disordered" evidence="1">
    <location>
        <begin position="160"/>
        <end position="207"/>
    </location>
</feature>
<comment type="caution">
    <text evidence="2">The sequence shown here is derived from an EMBL/GenBank/DDBJ whole genome shotgun (WGS) entry which is preliminary data.</text>
</comment>
<dbReference type="Proteomes" id="UP000027361">
    <property type="component" value="Unassembled WGS sequence"/>
</dbReference>
<organism evidence="2 3">
    <name type="scientific">Tilletiaria anomala (strain ATCC 24038 / CBS 436.72 / UBC 951)</name>
    <dbReference type="NCBI Taxonomy" id="1037660"/>
    <lineage>
        <taxon>Eukaryota</taxon>
        <taxon>Fungi</taxon>
        <taxon>Dikarya</taxon>
        <taxon>Basidiomycota</taxon>
        <taxon>Ustilaginomycotina</taxon>
        <taxon>Exobasidiomycetes</taxon>
        <taxon>Georgefischeriales</taxon>
        <taxon>Tilletiariaceae</taxon>
        <taxon>Tilletiaria</taxon>
    </lineage>
</organism>
<feature type="compositionally biased region" description="Low complexity" evidence="1">
    <location>
        <begin position="186"/>
        <end position="207"/>
    </location>
</feature>
<evidence type="ECO:0000313" key="2">
    <source>
        <dbReference type="EMBL" id="KDN51367.1"/>
    </source>
</evidence>
<feature type="region of interest" description="Disordered" evidence="1">
    <location>
        <begin position="340"/>
        <end position="374"/>
    </location>
</feature>
<name>A0A066WBS6_TILAU</name>
<dbReference type="Gene3D" id="1.20.58.1710">
    <property type="match status" value="1"/>
</dbReference>
<keyword evidence="3" id="KW-1185">Reference proteome</keyword>